<reference evidence="2" key="1">
    <citation type="submission" date="2014-11" db="EMBL/GenBank/DDBJ databases">
        <authorList>
            <person name="Amaro Gonzalez C."/>
        </authorList>
    </citation>
    <scope>NUCLEOTIDE SEQUENCE</scope>
</reference>
<keyword evidence="1" id="KW-0472">Membrane</keyword>
<feature type="transmembrane region" description="Helical" evidence="1">
    <location>
        <begin position="31"/>
        <end position="54"/>
    </location>
</feature>
<evidence type="ECO:0000313" key="2">
    <source>
        <dbReference type="EMBL" id="JAH94407.1"/>
    </source>
</evidence>
<proteinExistence type="predicted"/>
<reference evidence="2" key="2">
    <citation type="journal article" date="2015" name="Fish Shellfish Immunol.">
        <title>Early steps in the European eel (Anguilla anguilla)-Vibrio vulnificus interaction in the gills: Role of the RtxA13 toxin.</title>
        <authorList>
            <person name="Callol A."/>
            <person name="Pajuelo D."/>
            <person name="Ebbesson L."/>
            <person name="Teles M."/>
            <person name="MacKenzie S."/>
            <person name="Amaro C."/>
        </authorList>
    </citation>
    <scope>NUCLEOTIDE SEQUENCE</scope>
</reference>
<sequence>MMNQCITCREQRFLLNGLPAKLYTRETIPDFLSLSLTLSLTFFLITSQGLGNIVPMQQKKCLMI</sequence>
<protein>
    <submittedName>
        <fullName evidence="2">Uncharacterized protein</fullName>
    </submittedName>
</protein>
<evidence type="ECO:0000256" key="1">
    <source>
        <dbReference type="SAM" id="Phobius"/>
    </source>
</evidence>
<keyword evidence="1" id="KW-0812">Transmembrane</keyword>
<dbReference type="AlphaFoldDB" id="A0A0E9WVH5"/>
<name>A0A0E9WVH5_ANGAN</name>
<organism evidence="2">
    <name type="scientific">Anguilla anguilla</name>
    <name type="common">European freshwater eel</name>
    <name type="synonym">Muraena anguilla</name>
    <dbReference type="NCBI Taxonomy" id="7936"/>
    <lineage>
        <taxon>Eukaryota</taxon>
        <taxon>Metazoa</taxon>
        <taxon>Chordata</taxon>
        <taxon>Craniata</taxon>
        <taxon>Vertebrata</taxon>
        <taxon>Euteleostomi</taxon>
        <taxon>Actinopterygii</taxon>
        <taxon>Neopterygii</taxon>
        <taxon>Teleostei</taxon>
        <taxon>Anguilliformes</taxon>
        <taxon>Anguillidae</taxon>
        <taxon>Anguilla</taxon>
    </lineage>
</organism>
<accession>A0A0E9WVH5</accession>
<keyword evidence="1" id="KW-1133">Transmembrane helix</keyword>
<dbReference type="EMBL" id="GBXM01014170">
    <property type="protein sequence ID" value="JAH94407.1"/>
    <property type="molecule type" value="Transcribed_RNA"/>
</dbReference>